<evidence type="ECO:0000256" key="1">
    <source>
        <dbReference type="SAM" id="MobiDB-lite"/>
    </source>
</evidence>
<evidence type="ECO:0000313" key="3">
    <source>
        <dbReference type="Proteomes" id="UP000187609"/>
    </source>
</evidence>
<feature type="compositionally biased region" description="Acidic residues" evidence="1">
    <location>
        <begin position="38"/>
        <end position="47"/>
    </location>
</feature>
<feature type="region of interest" description="Disordered" evidence="1">
    <location>
        <begin position="1"/>
        <end position="84"/>
    </location>
</feature>
<protein>
    <submittedName>
        <fullName evidence="2">Uncharacterized protein</fullName>
    </submittedName>
</protein>
<proteinExistence type="predicted"/>
<feature type="compositionally biased region" description="Basic and acidic residues" evidence="1">
    <location>
        <begin position="58"/>
        <end position="69"/>
    </location>
</feature>
<dbReference type="AlphaFoldDB" id="A0A1J6IE95"/>
<accession>A0A1J6IE95</accession>
<feature type="compositionally biased region" description="Low complexity" evidence="1">
    <location>
        <begin position="1"/>
        <end position="20"/>
    </location>
</feature>
<name>A0A1J6IE95_NICAT</name>
<reference evidence="2" key="1">
    <citation type="submission" date="2016-11" db="EMBL/GenBank/DDBJ databases">
        <title>The genome of Nicotiana attenuata.</title>
        <authorList>
            <person name="Xu S."/>
            <person name="Brockmoeller T."/>
            <person name="Gaquerel E."/>
            <person name="Navarro A."/>
            <person name="Kuhl H."/>
            <person name="Gase K."/>
            <person name="Ling Z."/>
            <person name="Zhou W."/>
            <person name="Kreitzer C."/>
            <person name="Stanke M."/>
            <person name="Tang H."/>
            <person name="Lyons E."/>
            <person name="Pandey P."/>
            <person name="Pandey S.P."/>
            <person name="Timmermann B."/>
            <person name="Baldwin I.T."/>
        </authorList>
    </citation>
    <scope>NUCLEOTIDE SEQUENCE [LARGE SCALE GENOMIC DNA]</scope>
    <source>
        <strain evidence="2">UT</strain>
    </source>
</reference>
<organism evidence="2 3">
    <name type="scientific">Nicotiana attenuata</name>
    <name type="common">Coyote tobacco</name>
    <dbReference type="NCBI Taxonomy" id="49451"/>
    <lineage>
        <taxon>Eukaryota</taxon>
        <taxon>Viridiplantae</taxon>
        <taxon>Streptophyta</taxon>
        <taxon>Embryophyta</taxon>
        <taxon>Tracheophyta</taxon>
        <taxon>Spermatophyta</taxon>
        <taxon>Magnoliopsida</taxon>
        <taxon>eudicotyledons</taxon>
        <taxon>Gunneridae</taxon>
        <taxon>Pentapetalae</taxon>
        <taxon>asterids</taxon>
        <taxon>lamiids</taxon>
        <taxon>Solanales</taxon>
        <taxon>Solanaceae</taxon>
        <taxon>Nicotianoideae</taxon>
        <taxon>Nicotianeae</taxon>
        <taxon>Nicotiana</taxon>
    </lineage>
</organism>
<evidence type="ECO:0000313" key="2">
    <source>
        <dbReference type="EMBL" id="OIS96094.1"/>
    </source>
</evidence>
<sequence length="129" mass="14129">MENLEEQGSQNQSNKSNSINNEKENTTEIKEAPNIEMKDEDQADQLSEDVSSSNGPTMEEKVQNGENKHNVCSSSSSSLPTHIRGQPGLQLVVDLSKYDLHCAIGDPEENASEQIENAVFPHNGTGRMS</sequence>
<dbReference type="EMBL" id="MJEQ01037194">
    <property type="protein sequence ID" value="OIS96094.1"/>
    <property type="molecule type" value="Genomic_DNA"/>
</dbReference>
<feature type="compositionally biased region" description="Basic and acidic residues" evidence="1">
    <location>
        <begin position="21"/>
        <end position="37"/>
    </location>
</feature>
<dbReference type="Gramene" id="OIS96094">
    <property type="protein sequence ID" value="OIS96094"/>
    <property type="gene ID" value="A4A49_08128"/>
</dbReference>
<dbReference type="Proteomes" id="UP000187609">
    <property type="component" value="Unassembled WGS sequence"/>
</dbReference>
<keyword evidence="3" id="KW-1185">Reference proteome</keyword>
<gene>
    <name evidence="2" type="ORF">A4A49_08128</name>
</gene>
<comment type="caution">
    <text evidence="2">The sequence shown here is derived from an EMBL/GenBank/DDBJ whole genome shotgun (WGS) entry which is preliminary data.</text>
</comment>